<reference evidence="2" key="1">
    <citation type="journal article" date="2014" name="Int. J. Syst. Evol. Microbiol.">
        <title>Complete genome sequence of Corynebacterium casei LMG S-19264T (=DSM 44701T), isolated from a smear-ripened cheese.</title>
        <authorList>
            <consortium name="US DOE Joint Genome Institute (JGI-PGF)"/>
            <person name="Walter F."/>
            <person name="Albersmeier A."/>
            <person name="Kalinowski J."/>
            <person name="Ruckert C."/>
        </authorList>
    </citation>
    <scope>NUCLEOTIDE SEQUENCE</scope>
    <source>
        <strain evidence="2">CGMCC 1.16012</strain>
    </source>
</reference>
<dbReference type="AlphaFoldDB" id="A0A917EK46"/>
<comment type="caution">
    <text evidence="2">The sequence shown here is derived from an EMBL/GenBank/DDBJ whole genome shotgun (WGS) entry which is preliminary data.</text>
</comment>
<gene>
    <name evidence="2" type="ORF">GCM10011517_24090</name>
</gene>
<dbReference type="OrthoDB" id="9809275at2"/>
<feature type="domain" description="Aminoglycoside phosphotransferase" evidence="1">
    <location>
        <begin position="23"/>
        <end position="245"/>
    </location>
</feature>
<protein>
    <submittedName>
        <fullName evidence="2">Aminoglycoside phosphotransferase</fullName>
    </submittedName>
</protein>
<dbReference type="Proteomes" id="UP000606730">
    <property type="component" value="Unassembled WGS sequence"/>
</dbReference>
<evidence type="ECO:0000259" key="1">
    <source>
        <dbReference type="Pfam" id="PF01636"/>
    </source>
</evidence>
<dbReference type="InterPro" id="IPR002575">
    <property type="entry name" value="Aminoglycoside_PTrfase"/>
</dbReference>
<accession>A0A917EK46</accession>
<dbReference type="Gene3D" id="3.30.200.20">
    <property type="entry name" value="Phosphorylase Kinase, domain 1"/>
    <property type="match status" value="1"/>
</dbReference>
<evidence type="ECO:0000313" key="2">
    <source>
        <dbReference type="EMBL" id="GGE55656.1"/>
    </source>
</evidence>
<evidence type="ECO:0000313" key="3">
    <source>
        <dbReference type="Proteomes" id="UP000606730"/>
    </source>
</evidence>
<keyword evidence="3" id="KW-1185">Reference proteome</keyword>
<dbReference type="Pfam" id="PF01636">
    <property type="entry name" value="APH"/>
    <property type="match status" value="1"/>
</dbReference>
<proteinExistence type="predicted"/>
<dbReference type="EMBL" id="BMKN01000002">
    <property type="protein sequence ID" value="GGE55656.1"/>
    <property type="molecule type" value="Genomic_DNA"/>
</dbReference>
<dbReference type="Gene3D" id="3.90.1200.10">
    <property type="match status" value="1"/>
</dbReference>
<sequence length="335" mass="36959">MTDRATLADAFLKDAGWGTALKRPLAGDASNRRYDRLTHPDFGPAVLMDAPPEKGEDVRPFTRIARLLLEQGFSAPEIYAEDTDNGFLLLEDLGDDLYARVLADQPALEPLLYEAAVDLLAELHQSPAPEDLPAYDSAMMAPLADLAVEWYAPTAGTKTALSEVLAPLLDQYAPGGSALVMRDYHAENLLWLPDRDGLARVGLLDFQDAMRGHPGYDLVSFLQDARRDVDPTLRDQMLDRYIDRTGVEGPAFRAACAVLSAQRNLRIFGVFARLCLRDSKAHYVDFLPRVWAHLMTDLSHPALAPLAKTVAKLLPEPTPEIQADLKARCASLQTR</sequence>
<dbReference type="InterPro" id="IPR011009">
    <property type="entry name" value="Kinase-like_dom_sf"/>
</dbReference>
<name>A0A917EK46_9RHOB</name>
<dbReference type="RefSeq" id="WP_095594312.1">
    <property type="nucleotide sequence ID" value="NZ_BMKN01000002.1"/>
</dbReference>
<organism evidence="2 3">
    <name type="scientific">Actibacterium pelagium</name>
    <dbReference type="NCBI Taxonomy" id="2029103"/>
    <lineage>
        <taxon>Bacteria</taxon>
        <taxon>Pseudomonadati</taxon>
        <taxon>Pseudomonadota</taxon>
        <taxon>Alphaproteobacteria</taxon>
        <taxon>Rhodobacterales</taxon>
        <taxon>Roseobacteraceae</taxon>
        <taxon>Actibacterium</taxon>
    </lineage>
</organism>
<dbReference type="SUPFAM" id="SSF56112">
    <property type="entry name" value="Protein kinase-like (PK-like)"/>
    <property type="match status" value="1"/>
</dbReference>
<reference evidence="2" key="2">
    <citation type="submission" date="2020-09" db="EMBL/GenBank/DDBJ databases">
        <authorList>
            <person name="Sun Q."/>
            <person name="Zhou Y."/>
        </authorList>
    </citation>
    <scope>NUCLEOTIDE SEQUENCE</scope>
    <source>
        <strain evidence="2">CGMCC 1.16012</strain>
    </source>
</reference>